<evidence type="ECO:0000256" key="2">
    <source>
        <dbReference type="ARBA" id="ARBA00022475"/>
    </source>
</evidence>
<feature type="domain" description="Ig-like" evidence="13">
    <location>
        <begin position="504"/>
        <end position="622"/>
    </location>
</feature>
<keyword evidence="5 11" id="KW-1133">Transmembrane helix</keyword>
<dbReference type="GO" id="GO:0042102">
    <property type="term" value="P:positive regulation of T cell proliferation"/>
    <property type="evidence" value="ECO:0007669"/>
    <property type="project" value="TreeGrafter"/>
</dbReference>
<keyword evidence="3 11" id="KW-0812">Transmembrane</keyword>
<feature type="signal peptide" evidence="12">
    <location>
        <begin position="1"/>
        <end position="19"/>
    </location>
</feature>
<proteinExistence type="predicted"/>
<feature type="domain" description="Ig-like" evidence="13">
    <location>
        <begin position="255"/>
        <end position="396"/>
    </location>
</feature>
<evidence type="ECO:0000256" key="11">
    <source>
        <dbReference type="SAM" id="Phobius"/>
    </source>
</evidence>
<organism evidence="14 15">
    <name type="scientific">Oreochromis aureus</name>
    <name type="common">Israeli tilapia</name>
    <name type="synonym">Chromis aureus</name>
    <dbReference type="NCBI Taxonomy" id="47969"/>
    <lineage>
        <taxon>Eukaryota</taxon>
        <taxon>Metazoa</taxon>
        <taxon>Chordata</taxon>
        <taxon>Craniata</taxon>
        <taxon>Vertebrata</taxon>
        <taxon>Euteleostomi</taxon>
        <taxon>Actinopterygii</taxon>
        <taxon>Neopterygii</taxon>
        <taxon>Teleostei</taxon>
        <taxon>Neoteleostei</taxon>
        <taxon>Acanthomorphata</taxon>
        <taxon>Ovalentaria</taxon>
        <taxon>Cichlomorphae</taxon>
        <taxon>Cichliformes</taxon>
        <taxon>Cichlidae</taxon>
        <taxon>African cichlids</taxon>
        <taxon>Pseudocrenilabrinae</taxon>
        <taxon>Oreochromini</taxon>
        <taxon>Oreochromis</taxon>
    </lineage>
</organism>
<dbReference type="SMART" id="SM00406">
    <property type="entry name" value="IGv"/>
    <property type="match status" value="5"/>
</dbReference>
<evidence type="ECO:0000256" key="1">
    <source>
        <dbReference type="ARBA" id="ARBA00004251"/>
    </source>
</evidence>
<dbReference type="PANTHER" id="PTHR25466:SF14">
    <property type="entry name" value="BUTYROPHILIN SUBFAMILY 2 MEMBER A2-LIKE-RELATED"/>
    <property type="match status" value="1"/>
</dbReference>
<keyword evidence="9" id="KW-0325">Glycoprotein</keyword>
<comment type="subcellular location">
    <subcellularLocation>
        <location evidence="1">Cell membrane</location>
        <topology evidence="1">Single-pass type I membrane protein</topology>
    </subcellularLocation>
</comment>
<dbReference type="Gene3D" id="2.60.40.10">
    <property type="entry name" value="Immunoglobulins"/>
    <property type="match status" value="5"/>
</dbReference>
<feature type="chain" id="PRO_5044271061" description="Ig-like domain-containing protein" evidence="12">
    <location>
        <begin position="20"/>
        <end position="668"/>
    </location>
</feature>
<keyword evidence="4 12" id="KW-0732">Signal</keyword>
<dbReference type="PANTHER" id="PTHR25466">
    <property type="entry name" value="T-LYMPHOCYTE ACTIVATION ANTIGEN"/>
    <property type="match status" value="1"/>
</dbReference>
<evidence type="ECO:0000313" key="15">
    <source>
        <dbReference type="Proteomes" id="UP000472276"/>
    </source>
</evidence>
<feature type="transmembrane region" description="Helical" evidence="11">
    <location>
        <begin position="137"/>
        <end position="161"/>
    </location>
</feature>
<dbReference type="InterPro" id="IPR013106">
    <property type="entry name" value="Ig_V-set"/>
</dbReference>
<evidence type="ECO:0000259" key="13">
    <source>
        <dbReference type="PROSITE" id="PS50835"/>
    </source>
</evidence>
<dbReference type="Pfam" id="PF07686">
    <property type="entry name" value="V-set"/>
    <property type="match status" value="5"/>
</dbReference>
<dbReference type="InterPro" id="IPR013783">
    <property type="entry name" value="Ig-like_fold"/>
</dbReference>
<dbReference type="InterPro" id="IPR051713">
    <property type="entry name" value="T-cell_Activation_Regulation"/>
</dbReference>
<keyword evidence="7" id="KW-1015">Disulfide bond</keyword>
<evidence type="ECO:0000256" key="7">
    <source>
        <dbReference type="ARBA" id="ARBA00023157"/>
    </source>
</evidence>
<dbReference type="PROSITE" id="PS50835">
    <property type="entry name" value="IG_LIKE"/>
    <property type="match status" value="3"/>
</dbReference>
<reference evidence="14" key="2">
    <citation type="submission" date="2025-08" db="UniProtKB">
        <authorList>
            <consortium name="Ensembl"/>
        </authorList>
    </citation>
    <scope>IDENTIFICATION</scope>
</reference>
<feature type="domain" description="Ig-like" evidence="13">
    <location>
        <begin position="6"/>
        <end position="129"/>
    </location>
</feature>
<keyword evidence="8" id="KW-0675">Receptor</keyword>
<evidence type="ECO:0000256" key="4">
    <source>
        <dbReference type="ARBA" id="ARBA00022729"/>
    </source>
</evidence>
<dbReference type="SMART" id="SM00409">
    <property type="entry name" value="IG"/>
    <property type="match status" value="5"/>
</dbReference>
<dbReference type="AlphaFoldDB" id="A0AAZ1Y3W6"/>
<dbReference type="SUPFAM" id="SSF48726">
    <property type="entry name" value="Immunoglobulin"/>
    <property type="match status" value="5"/>
</dbReference>
<keyword evidence="2" id="KW-1003">Cell membrane</keyword>
<dbReference type="KEGG" id="oau:120438601"/>
<dbReference type="GO" id="GO:0009897">
    <property type="term" value="C:external side of plasma membrane"/>
    <property type="evidence" value="ECO:0007669"/>
    <property type="project" value="TreeGrafter"/>
</dbReference>
<reference evidence="14" key="3">
    <citation type="submission" date="2025-09" db="UniProtKB">
        <authorList>
            <consortium name="Ensembl"/>
        </authorList>
    </citation>
    <scope>IDENTIFICATION</scope>
</reference>
<reference evidence="15" key="1">
    <citation type="submission" date="2020-03" db="EMBL/GenBank/DDBJ databases">
        <title>Evolution of repeat sequences and sex chromosomes of tilapia species revealed by chromosome-level genomes.</title>
        <authorList>
            <person name="Xu L."/>
            <person name="Tao W."/>
            <person name="Wang D."/>
            <person name="Zhou Q."/>
        </authorList>
    </citation>
    <scope>NUCLEOTIDE SEQUENCE [LARGE SCALE GENOMIC DNA]</scope>
    <source>
        <strain evidence="15">Israel</strain>
    </source>
</reference>
<evidence type="ECO:0000313" key="14">
    <source>
        <dbReference type="Ensembl" id="ENSOABP00000075396.1"/>
    </source>
</evidence>
<keyword evidence="15" id="KW-1185">Reference proteome</keyword>
<dbReference type="Ensembl" id="ENSOABT00000084849.1">
    <property type="protein sequence ID" value="ENSOABP00000075396.1"/>
    <property type="gene ID" value="ENSOABG00000033202.1"/>
</dbReference>
<evidence type="ECO:0000256" key="9">
    <source>
        <dbReference type="ARBA" id="ARBA00023180"/>
    </source>
</evidence>
<dbReference type="GO" id="GO:0031295">
    <property type="term" value="P:T cell costimulation"/>
    <property type="evidence" value="ECO:0007669"/>
    <property type="project" value="TreeGrafter"/>
</dbReference>
<evidence type="ECO:0000256" key="6">
    <source>
        <dbReference type="ARBA" id="ARBA00023136"/>
    </source>
</evidence>
<accession>A0AAZ1Y3W6</accession>
<sequence>MKSFVPFLVLVHVSHHASGVEVHQVYEGEESVLLPCQVPFNLSRNSTAVVWDRDEFKIPTVHMRVQSGGDILNDQNHRYANRTWMEPRALQTGDLSLTLRNPTVSDGGTYTCIVRKYGQDQSKTHVQLKVKERPPTWLWALFVVLAILALLAVSSGISMWYRHKWMKRPADSQVLMVELLEGEKRSVLLPFKTTEDLPQDATVEWRLTEPKHMKVHVYESGKNQPNKQDQVYQGRTEMNEEPLRDKDLSLKLKEPRVTDTGVYTCTVSSKDGSLLLQKVVSLTVRESQMETVEVTEWNKSVLLPFKTKDDLPQDATVEWRRSDSKHRKVHMFQSSQHVSGEQDKIYKDRTEMNKEALRIGDLSLTLKDLRLTDSGVYTCTVYTHGKVLKQKVVVLSVRVYELQTVEVTRGVKRVLLPFKTTADLLEDIRVEWRRSDLEDVKVLMYENHQNKHEEQHQDYQGRTEMKEELLRTGDLSLTLNYPRLTDSGVYTCTVYKKDGAILKQKIVILSIRDYQVEIVEVTKGKKSVLLPFKTTPGLPEDVTVEWRRADAKDAVHTYQDGQNQLEEQGPDYRGRTKMNEEPLRTGDLSLTLKDLQKNHSGFYMCTVSQGEDILRQKGVTLTFRGRHGASFTERFQGFGNKRKSMTDGPSSSVIHESIPLTTTETTSC</sequence>
<dbReference type="GO" id="GO:0071222">
    <property type="term" value="P:cellular response to lipopolysaccharide"/>
    <property type="evidence" value="ECO:0007669"/>
    <property type="project" value="TreeGrafter"/>
</dbReference>
<name>A0AAZ1Y3W6_OREAU</name>
<evidence type="ECO:0000256" key="3">
    <source>
        <dbReference type="ARBA" id="ARBA00022692"/>
    </source>
</evidence>
<evidence type="ECO:0000256" key="5">
    <source>
        <dbReference type="ARBA" id="ARBA00022989"/>
    </source>
</evidence>
<keyword evidence="6 11" id="KW-0472">Membrane</keyword>
<evidence type="ECO:0000256" key="10">
    <source>
        <dbReference type="ARBA" id="ARBA00023319"/>
    </source>
</evidence>
<dbReference type="GO" id="GO:0006955">
    <property type="term" value="P:immune response"/>
    <property type="evidence" value="ECO:0007669"/>
    <property type="project" value="TreeGrafter"/>
</dbReference>
<dbReference type="InterPro" id="IPR007110">
    <property type="entry name" value="Ig-like_dom"/>
</dbReference>
<evidence type="ECO:0000256" key="12">
    <source>
        <dbReference type="SAM" id="SignalP"/>
    </source>
</evidence>
<dbReference type="GeneID" id="120438601"/>
<gene>
    <name evidence="14" type="primary">LOC120438601</name>
</gene>
<keyword evidence="10" id="KW-0393">Immunoglobulin domain</keyword>
<dbReference type="InterPro" id="IPR036179">
    <property type="entry name" value="Ig-like_dom_sf"/>
</dbReference>
<dbReference type="GO" id="GO:0042130">
    <property type="term" value="P:negative regulation of T cell proliferation"/>
    <property type="evidence" value="ECO:0007669"/>
    <property type="project" value="TreeGrafter"/>
</dbReference>
<evidence type="ECO:0000256" key="8">
    <source>
        <dbReference type="ARBA" id="ARBA00023170"/>
    </source>
</evidence>
<dbReference type="Proteomes" id="UP000472276">
    <property type="component" value="Unassembled WGS sequence"/>
</dbReference>
<protein>
    <recommendedName>
        <fullName evidence="13">Ig-like domain-containing protein</fullName>
    </recommendedName>
</protein>
<dbReference type="GO" id="GO:0007166">
    <property type="term" value="P:cell surface receptor signaling pathway"/>
    <property type="evidence" value="ECO:0007669"/>
    <property type="project" value="TreeGrafter"/>
</dbReference>
<dbReference type="RefSeq" id="XP_039464935.1">
    <property type="nucleotide sequence ID" value="XM_039609001.1"/>
</dbReference>
<dbReference type="InterPro" id="IPR003599">
    <property type="entry name" value="Ig_sub"/>
</dbReference>